<name>A0A1G5QFQ1_9RHOB</name>
<reference evidence="2 3" key="1">
    <citation type="submission" date="2016-10" db="EMBL/GenBank/DDBJ databases">
        <authorList>
            <person name="de Groot N.N."/>
        </authorList>
    </citation>
    <scope>NUCLEOTIDE SEQUENCE [LARGE SCALE GENOMIC DNA]</scope>
    <source>
        <strain evidence="2 3">U95</strain>
    </source>
</reference>
<dbReference type="InterPro" id="IPR010982">
    <property type="entry name" value="Lambda_DNA-bd_dom_sf"/>
</dbReference>
<dbReference type="Proteomes" id="UP000198767">
    <property type="component" value="Unassembled WGS sequence"/>
</dbReference>
<dbReference type="AlphaFoldDB" id="A0A1G5QFQ1"/>
<dbReference type="GO" id="GO:0003677">
    <property type="term" value="F:DNA binding"/>
    <property type="evidence" value="ECO:0007669"/>
    <property type="project" value="InterPro"/>
</dbReference>
<evidence type="ECO:0000259" key="1">
    <source>
        <dbReference type="PROSITE" id="PS50943"/>
    </source>
</evidence>
<dbReference type="Pfam" id="PF01381">
    <property type="entry name" value="HTH_3"/>
    <property type="match status" value="1"/>
</dbReference>
<dbReference type="RefSeq" id="WP_090217772.1">
    <property type="nucleotide sequence ID" value="NZ_FMWG01000004.1"/>
</dbReference>
<keyword evidence="3" id="KW-1185">Reference proteome</keyword>
<dbReference type="PROSITE" id="PS50943">
    <property type="entry name" value="HTH_CROC1"/>
    <property type="match status" value="1"/>
</dbReference>
<dbReference type="SUPFAM" id="SSF47413">
    <property type="entry name" value="lambda repressor-like DNA-binding domains"/>
    <property type="match status" value="1"/>
</dbReference>
<proteinExistence type="predicted"/>
<dbReference type="InterPro" id="IPR001387">
    <property type="entry name" value="Cro/C1-type_HTH"/>
</dbReference>
<dbReference type="OrthoDB" id="7307865at2"/>
<protein>
    <submittedName>
        <fullName evidence="2">Helix-turn-helix</fullName>
    </submittedName>
</protein>
<evidence type="ECO:0000313" key="2">
    <source>
        <dbReference type="EMBL" id="SCZ60416.1"/>
    </source>
</evidence>
<gene>
    <name evidence="2" type="ORF">SAMN04488118_10482</name>
</gene>
<dbReference type="CDD" id="cd00093">
    <property type="entry name" value="HTH_XRE"/>
    <property type="match status" value="1"/>
</dbReference>
<organism evidence="2 3">
    <name type="scientific">Epibacterium ulvae</name>
    <dbReference type="NCBI Taxonomy" id="1156985"/>
    <lineage>
        <taxon>Bacteria</taxon>
        <taxon>Pseudomonadati</taxon>
        <taxon>Pseudomonadota</taxon>
        <taxon>Alphaproteobacteria</taxon>
        <taxon>Rhodobacterales</taxon>
        <taxon>Roseobacteraceae</taxon>
        <taxon>Epibacterium</taxon>
    </lineage>
</organism>
<dbReference type="EMBL" id="FMWG01000004">
    <property type="protein sequence ID" value="SCZ60416.1"/>
    <property type="molecule type" value="Genomic_DNA"/>
</dbReference>
<feature type="domain" description="HTH cro/C1-type" evidence="1">
    <location>
        <begin position="22"/>
        <end position="73"/>
    </location>
</feature>
<dbReference type="Gene3D" id="1.10.260.40">
    <property type="entry name" value="lambda repressor-like DNA-binding domains"/>
    <property type="match status" value="1"/>
</dbReference>
<sequence>MKLLAGLQTASDVQQTIAQSAKARRLSLNITQQDVAARSGVSIATLKRFEKDGSTSLANLLAIAEALDALDGFHTLFPAPDYTSLEELEQSTTARRRARRTS</sequence>
<dbReference type="SMART" id="SM00530">
    <property type="entry name" value="HTH_XRE"/>
    <property type="match status" value="1"/>
</dbReference>
<accession>A0A1G5QFQ1</accession>
<evidence type="ECO:0000313" key="3">
    <source>
        <dbReference type="Proteomes" id="UP000198767"/>
    </source>
</evidence>
<dbReference type="STRING" id="1156985.SAMN04488118_10482"/>